<dbReference type="Pfam" id="PF00990">
    <property type="entry name" value="GGDEF"/>
    <property type="match status" value="1"/>
</dbReference>
<reference evidence="5" key="1">
    <citation type="journal article" date="2020" name="mSystems">
        <title>Genome- and Community-Level Interaction Insights into Carbon Utilization and Element Cycling Functions of Hydrothermarchaeota in Hydrothermal Sediment.</title>
        <authorList>
            <person name="Zhou Z."/>
            <person name="Liu Y."/>
            <person name="Xu W."/>
            <person name="Pan J."/>
            <person name="Luo Z.H."/>
            <person name="Li M."/>
        </authorList>
    </citation>
    <scope>NUCLEOTIDE SEQUENCE [LARGE SCALE GENOMIC DNA]</scope>
    <source>
        <strain evidence="5">SpSt-200</strain>
    </source>
</reference>
<dbReference type="PANTHER" id="PTHR46663">
    <property type="entry name" value="DIGUANYLATE CYCLASE DGCT-RELATED"/>
    <property type="match status" value="1"/>
</dbReference>
<keyword evidence="3" id="KW-1133">Transmembrane helix</keyword>
<dbReference type="InterPro" id="IPR052163">
    <property type="entry name" value="DGC-Regulatory_Protein"/>
</dbReference>
<comment type="caution">
    <text evidence="5">The sequence shown here is derived from an EMBL/GenBank/DDBJ whole genome shotgun (WGS) entry which is preliminary data.</text>
</comment>
<dbReference type="PROSITE" id="PS50887">
    <property type="entry name" value="GGDEF"/>
    <property type="match status" value="1"/>
</dbReference>
<name>A0A7C2AW58_9PSED</name>
<evidence type="ECO:0000256" key="1">
    <source>
        <dbReference type="ARBA" id="ARBA00001946"/>
    </source>
</evidence>
<evidence type="ECO:0000256" key="3">
    <source>
        <dbReference type="SAM" id="Phobius"/>
    </source>
</evidence>
<dbReference type="EMBL" id="DSIN01000011">
    <property type="protein sequence ID" value="HEF24833.1"/>
    <property type="molecule type" value="Genomic_DNA"/>
</dbReference>
<organism evidence="5">
    <name type="scientific">Pseudomonas graminis</name>
    <dbReference type="NCBI Taxonomy" id="158627"/>
    <lineage>
        <taxon>Bacteria</taxon>
        <taxon>Pseudomonadati</taxon>
        <taxon>Pseudomonadota</taxon>
        <taxon>Gammaproteobacteria</taxon>
        <taxon>Pseudomonadales</taxon>
        <taxon>Pseudomonadaceae</taxon>
        <taxon>Pseudomonas</taxon>
    </lineage>
</organism>
<proteinExistence type="predicted"/>
<keyword evidence="3" id="KW-0472">Membrane</keyword>
<accession>A0A7C2AW58</accession>
<evidence type="ECO:0000259" key="4">
    <source>
        <dbReference type="PROSITE" id="PS50887"/>
    </source>
</evidence>
<dbReference type="InterPro" id="IPR029787">
    <property type="entry name" value="Nucleotide_cyclase"/>
</dbReference>
<feature type="transmembrane region" description="Helical" evidence="3">
    <location>
        <begin position="65"/>
        <end position="82"/>
    </location>
</feature>
<keyword evidence="3" id="KW-0812">Transmembrane</keyword>
<dbReference type="CDD" id="cd01949">
    <property type="entry name" value="GGDEF"/>
    <property type="match status" value="1"/>
</dbReference>
<feature type="transmembrane region" description="Helical" evidence="3">
    <location>
        <begin position="175"/>
        <end position="194"/>
    </location>
</feature>
<dbReference type="PANTHER" id="PTHR46663:SF2">
    <property type="entry name" value="GGDEF DOMAIN-CONTAINING PROTEIN"/>
    <property type="match status" value="1"/>
</dbReference>
<dbReference type="SMART" id="SM00267">
    <property type="entry name" value="GGDEF"/>
    <property type="match status" value="1"/>
</dbReference>
<feature type="transmembrane region" description="Helical" evidence="3">
    <location>
        <begin position="40"/>
        <end position="59"/>
    </location>
</feature>
<dbReference type="Gene3D" id="3.30.70.270">
    <property type="match status" value="1"/>
</dbReference>
<protein>
    <submittedName>
        <fullName evidence="5">GGDEF domain-containing protein</fullName>
    </submittedName>
</protein>
<evidence type="ECO:0000313" key="5">
    <source>
        <dbReference type="EMBL" id="HEF24833.1"/>
    </source>
</evidence>
<comment type="cofactor">
    <cofactor evidence="1">
        <name>Mg(2+)</name>
        <dbReference type="ChEBI" id="CHEBI:18420"/>
    </cofactor>
</comment>
<gene>
    <name evidence="5" type="ORF">ENP23_03565</name>
</gene>
<dbReference type="InterPro" id="IPR043128">
    <property type="entry name" value="Rev_trsase/Diguanyl_cyclase"/>
</dbReference>
<evidence type="ECO:0000256" key="2">
    <source>
        <dbReference type="ARBA" id="ARBA00004533"/>
    </source>
</evidence>
<dbReference type="GO" id="GO:0005886">
    <property type="term" value="C:plasma membrane"/>
    <property type="evidence" value="ECO:0007669"/>
    <property type="project" value="UniProtKB-SubCell"/>
</dbReference>
<dbReference type="GO" id="GO:0003824">
    <property type="term" value="F:catalytic activity"/>
    <property type="evidence" value="ECO:0007669"/>
    <property type="project" value="UniProtKB-ARBA"/>
</dbReference>
<dbReference type="AlphaFoldDB" id="A0A7C2AW58"/>
<dbReference type="FunFam" id="3.30.70.270:FF:000001">
    <property type="entry name" value="Diguanylate cyclase domain protein"/>
    <property type="match status" value="1"/>
</dbReference>
<dbReference type="InterPro" id="IPR000160">
    <property type="entry name" value="GGDEF_dom"/>
</dbReference>
<dbReference type="NCBIfam" id="TIGR00254">
    <property type="entry name" value="GGDEF"/>
    <property type="match status" value="1"/>
</dbReference>
<sequence length="376" mass="40887">MPNPVAFPSTPFIRWFVKDNEGLDQGTRLKLLEGPFTSRAALVAAGMNTLLICSVAVALHPTVFFISWLVADMVIWIIRWFLLQRFVASDKPRIRYATDLSLLFGLIWAAEIGIGTAGCVISQDAVLQVLACTSAVSMTGAAAMRNQGVPRYAFMQILLMDIPMKLATLFQPEPILRVLILQAPMYLIGLWVLLNNLNANLTKAYVAEAQSTHSATHDKLTGVLNRLGILNILTDSLSAKANEDKRFCVLCLDLDGFKKINDAHGHAAGDSVLVSFSAMISRLVRKGDAVARIGGDEFIVTMPDSDKASASLIAERIIKNLDEYTGSNPAYDGLGVSIGIAETLPLEFSSVEQVLCRADIAMYNAKSAGKNCFRFG</sequence>
<comment type="subcellular location">
    <subcellularLocation>
        <location evidence="2">Cell inner membrane</location>
    </subcellularLocation>
</comment>
<feature type="domain" description="GGDEF" evidence="4">
    <location>
        <begin position="245"/>
        <end position="376"/>
    </location>
</feature>
<feature type="transmembrane region" description="Helical" evidence="3">
    <location>
        <begin position="94"/>
        <end position="114"/>
    </location>
</feature>
<dbReference type="SUPFAM" id="SSF55073">
    <property type="entry name" value="Nucleotide cyclase"/>
    <property type="match status" value="1"/>
</dbReference>